<accession>A0A1K1ME82</accession>
<feature type="transmembrane region" description="Helical" evidence="1">
    <location>
        <begin position="102"/>
        <end position="118"/>
    </location>
</feature>
<reference evidence="3" key="1">
    <citation type="submission" date="2016-11" db="EMBL/GenBank/DDBJ databases">
        <authorList>
            <person name="Varghese N."/>
            <person name="Submissions S."/>
        </authorList>
    </citation>
    <scope>NUCLEOTIDE SEQUENCE [LARGE SCALE GENOMIC DNA]</scope>
    <source>
        <strain evidence="3">DSM 24786</strain>
    </source>
</reference>
<protein>
    <submittedName>
        <fullName evidence="2">MerC mercury resistance protein</fullName>
    </submittedName>
</protein>
<sequence>MIITNQKSDNIGAIASSLCLIHCVATPLLFIAQTCSITCCSATPIWWKSIDYLFLIISFFAIYRSTKTTTSNWIKPALWFSWILLFVIILNEKIAWFNFPESLLYAPALLLIALHLYNRKYCQCKTTNCCVNEK</sequence>
<dbReference type="OrthoDB" id="1274419at2"/>
<dbReference type="GO" id="GO:0016020">
    <property type="term" value="C:membrane"/>
    <property type="evidence" value="ECO:0007669"/>
    <property type="project" value="InterPro"/>
</dbReference>
<feature type="transmembrane region" description="Helical" evidence="1">
    <location>
        <begin position="12"/>
        <end position="33"/>
    </location>
</feature>
<feature type="transmembrane region" description="Helical" evidence="1">
    <location>
        <begin position="45"/>
        <end position="65"/>
    </location>
</feature>
<keyword evidence="1" id="KW-1133">Transmembrane helix</keyword>
<evidence type="ECO:0000256" key="1">
    <source>
        <dbReference type="SAM" id="Phobius"/>
    </source>
</evidence>
<dbReference type="RefSeq" id="WP_072302217.1">
    <property type="nucleotide sequence ID" value="NZ_FPIY01000001.1"/>
</dbReference>
<feature type="transmembrane region" description="Helical" evidence="1">
    <location>
        <begin position="77"/>
        <end position="96"/>
    </location>
</feature>
<dbReference type="STRING" id="76595.SAMN05660313_00547"/>
<dbReference type="Pfam" id="PF03203">
    <property type="entry name" value="MerC"/>
    <property type="match status" value="1"/>
</dbReference>
<dbReference type="AlphaFoldDB" id="A0A1K1ME82"/>
<evidence type="ECO:0000313" key="3">
    <source>
        <dbReference type="Proteomes" id="UP000183257"/>
    </source>
</evidence>
<organism evidence="2 3">
    <name type="scientific">Cellulophaga fucicola</name>
    <dbReference type="NCBI Taxonomy" id="76595"/>
    <lineage>
        <taxon>Bacteria</taxon>
        <taxon>Pseudomonadati</taxon>
        <taxon>Bacteroidota</taxon>
        <taxon>Flavobacteriia</taxon>
        <taxon>Flavobacteriales</taxon>
        <taxon>Flavobacteriaceae</taxon>
        <taxon>Cellulophaga</taxon>
    </lineage>
</organism>
<keyword evidence="3" id="KW-1185">Reference proteome</keyword>
<dbReference type="Proteomes" id="UP000183257">
    <property type="component" value="Unassembled WGS sequence"/>
</dbReference>
<dbReference type="GO" id="GO:0015097">
    <property type="term" value="F:mercury ion transmembrane transporter activity"/>
    <property type="evidence" value="ECO:0007669"/>
    <property type="project" value="InterPro"/>
</dbReference>
<dbReference type="InterPro" id="IPR004891">
    <property type="entry name" value="Mercury-R_MerC"/>
</dbReference>
<evidence type="ECO:0000313" key="2">
    <source>
        <dbReference type="EMBL" id="SFW21428.1"/>
    </source>
</evidence>
<gene>
    <name evidence="2" type="ORF">SAMN05660313_00547</name>
</gene>
<keyword evidence="1" id="KW-0472">Membrane</keyword>
<keyword evidence="1" id="KW-0812">Transmembrane</keyword>
<dbReference type="EMBL" id="FPIY01000001">
    <property type="protein sequence ID" value="SFW21428.1"/>
    <property type="molecule type" value="Genomic_DNA"/>
</dbReference>
<proteinExistence type="predicted"/>
<name>A0A1K1ME82_9FLAO</name>